<dbReference type="EMBL" id="JADKGY010000001">
    <property type="protein sequence ID" value="MBK9980863.1"/>
    <property type="molecule type" value="Genomic_DNA"/>
</dbReference>
<gene>
    <name evidence="1" type="ORF">IPP15_00320</name>
</gene>
<comment type="caution">
    <text evidence="1">The sequence shown here is derived from an EMBL/GenBank/DDBJ whole genome shotgun (WGS) entry which is preliminary data.</text>
</comment>
<name>A0A9D7XR33_9BACT</name>
<proteinExistence type="predicted"/>
<evidence type="ECO:0000313" key="2">
    <source>
        <dbReference type="Proteomes" id="UP000808337"/>
    </source>
</evidence>
<accession>A0A9D7XR33</accession>
<protein>
    <submittedName>
        <fullName evidence="1">Uncharacterized protein</fullName>
    </submittedName>
</protein>
<evidence type="ECO:0000313" key="1">
    <source>
        <dbReference type="EMBL" id="MBK9980863.1"/>
    </source>
</evidence>
<dbReference type="Proteomes" id="UP000808337">
    <property type="component" value="Unassembled WGS sequence"/>
</dbReference>
<organism evidence="1 2">
    <name type="scientific">Candidatus Opimibacter skivensis</name>
    <dbReference type="NCBI Taxonomy" id="2982028"/>
    <lineage>
        <taxon>Bacteria</taxon>
        <taxon>Pseudomonadati</taxon>
        <taxon>Bacteroidota</taxon>
        <taxon>Saprospiria</taxon>
        <taxon>Saprospirales</taxon>
        <taxon>Saprospiraceae</taxon>
        <taxon>Candidatus Opimibacter</taxon>
    </lineage>
</organism>
<dbReference type="AlphaFoldDB" id="A0A9D7XR33"/>
<sequence>MYILDFSCNNCGEHSQPAPGQASAPGEMFPPYIISINGSQDLHNCIVWNNGGCVYSIQITYNLLDSYTVHVDAKGPTGMFSGAGYLRFIDYSGDHYDLSIFSSIRRTHWVEYMSFRPGIKTILWSDTAF</sequence>
<reference evidence="1 2" key="1">
    <citation type="submission" date="2020-10" db="EMBL/GenBank/DDBJ databases">
        <title>Connecting structure to function with the recovery of over 1000 high-quality activated sludge metagenome-assembled genomes encoding full-length rRNA genes using long-read sequencing.</title>
        <authorList>
            <person name="Singleton C.M."/>
            <person name="Petriglieri F."/>
            <person name="Kristensen J.M."/>
            <person name="Kirkegaard R.H."/>
            <person name="Michaelsen T.Y."/>
            <person name="Andersen M.H."/>
            <person name="Karst S.M."/>
            <person name="Dueholm M.S."/>
            <person name="Nielsen P.H."/>
            <person name="Albertsen M."/>
        </authorList>
    </citation>
    <scope>NUCLEOTIDE SEQUENCE [LARGE SCALE GENOMIC DNA]</scope>
    <source>
        <strain evidence="1">Ribe_18-Q3-R11-54_MAXAC.273</strain>
    </source>
</reference>